<reference evidence="1 2" key="3">
    <citation type="journal article" date="2008" name="BMC Genomics">
        <title>The genome of the versatile nitrogen fixer Azorhizobium caulinodans ORS571.</title>
        <authorList>
            <person name="Lee KB."/>
            <person name="Backer P.D."/>
            <person name="Aono T."/>
            <person name="Liu CT."/>
            <person name="Suzuki S."/>
            <person name="Suzuki T."/>
            <person name="Kaneko T."/>
            <person name="Yamada M."/>
            <person name="Tabata S."/>
            <person name="Kupfer D.M."/>
            <person name="Najar F.Z."/>
            <person name="Wiley G.B."/>
            <person name="Roe B."/>
            <person name="Binnewies T.T."/>
            <person name="Ussery D.W."/>
            <person name="D'Haeze W."/>
            <person name="Herder J.D."/>
            <person name="Gevers D."/>
            <person name="Vereecke D."/>
            <person name="Holsters M."/>
            <person name="Oyaizu H."/>
        </authorList>
    </citation>
    <scope>NUCLEOTIDE SEQUENCE [LARGE SCALE GENOMIC DNA]</scope>
    <source>
        <strain evidence="2">ATCC 43989 / DSM 5975 / JCM 20966 / LMG 6465 / NBRC 14845 / NCIMB 13405 / ORS 571</strain>
    </source>
</reference>
<reference evidence="1 2" key="5">
    <citation type="journal article" date="2010" name="Appl. Environ. Microbiol.">
        <title>phrR-like gene praR of Azorhizobium caulinodans ORS571 is essential for symbiosis with Sesbania rostrata and is involved in expression of reb genes.</title>
        <authorList>
            <person name="Akiba N."/>
            <person name="Aono T."/>
            <person name="Toyazaki H."/>
            <person name="Sato S."/>
            <person name="Oyaizu H."/>
        </authorList>
    </citation>
    <scope>NUCLEOTIDE SEQUENCE [LARGE SCALE GENOMIC DNA]</scope>
    <source>
        <strain evidence="2">ATCC 43989 / DSM 5975 / JCM 20966 / LMG 6465 / NBRC 14845 / NCIMB 13405 / ORS 571</strain>
    </source>
</reference>
<evidence type="ECO:0000313" key="1">
    <source>
        <dbReference type="EMBL" id="BAF89768.1"/>
    </source>
</evidence>
<reference evidence="1 2" key="6">
    <citation type="journal article" date="2011" name="Appl. Environ. Microbiol.">
        <title>Involvement of the azorhizobial chromosome partition gene (parA) in the onset of bacteroid differentiation during Sesbania rostrata stem nodule development.</title>
        <authorList>
            <person name="Liu CT."/>
            <person name="Lee KB."/>
            <person name="Wang YS."/>
            <person name="Peng MH."/>
            <person name="Lee KT."/>
            <person name="Suzuki S."/>
            <person name="Suzuki T."/>
            <person name="Oyaizu H."/>
        </authorList>
    </citation>
    <scope>NUCLEOTIDE SEQUENCE [LARGE SCALE GENOMIC DNA]</scope>
    <source>
        <strain evidence="2">ATCC 43989 / DSM 5975 / JCM 20966 / LMG 6465 / NBRC 14845 / NCIMB 13405 / ORS 571</strain>
    </source>
</reference>
<dbReference type="Gene3D" id="1.20.1290.10">
    <property type="entry name" value="AhpD-like"/>
    <property type="match status" value="1"/>
</dbReference>
<dbReference type="HOGENOM" id="CLU_115851_1_0_5"/>
<keyword evidence="2" id="KW-1185">Reference proteome</keyword>
<evidence type="ECO:0000313" key="2">
    <source>
        <dbReference type="Proteomes" id="UP000000270"/>
    </source>
</evidence>
<evidence type="ECO:0008006" key="3">
    <source>
        <dbReference type="Google" id="ProtNLM"/>
    </source>
</evidence>
<name>A8INN1_AZOC5</name>
<reference evidence="1 2" key="1">
    <citation type="journal article" date="2007" name="Appl. Environ. Microbiol.">
        <title>Rhizobial factors required for stem nodule maturation and maintenance in Sesbania rostrata-Azorhizobium caulinodans ORS571 symbiosis.</title>
        <authorList>
            <person name="Suzuki S."/>
            <person name="Aono T."/>
            <person name="Lee KB."/>
            <person name="Suzuki T."/>
            <person name="Liu CT."/>
            <person name="Miwa H."/>
            <person name="Wakao S."/>
            <person name="Iki T."/>
            <person name="Oyaizu H."/>
        </authorList>
    </citation>
    <scope>NUCLEOTIDE SEQUENCE [LARGE SCALE GENOMIC DNA]</scope>
    <source>
        <strain evidence="2">ATCC 43989 / DSM 5975 / JCM 20966 / LMG 6465 / NBRC 14845 / NCIMB 13405 / ORS 571</strain>
    </source>
</reference>
<dbReference type="Proteomes" id="UP000000270">
    <property type="component" value="Chromosome"/>
</dbReference>
<protein>
    <recommendedName>
        <fullName evidence="3">CMD domain protein</fullName>
    </recommendedName>
</protein>
<dbReference type="KEGG" id="azc:AZC_3770"/>
<dbReference type="RefSeq" id="WP_012172293.1">
    <property type="nucleotide sequence ID" value="NC_009937.1"/>
</dbReference>
<organism evidence="1 2">
    <name type="scientific">Azorhizobium caulinodans (strain ATCC 43989 / DSM 5975 / JCM 20966 / LMG 6465 / NBRC 14845 / NCIMB 13405 / ORS 571)</name>
    <dbReference type="NCBI Taxonomy" id="438753"/>
    <lineage>
        <taxon>Bacteria</taxon>
        <taxon>Pseudomonadati</taxon>
        <taxon>Pseudomonadota</taxon>
        <taxon>Alphaproteobacteria</taxon>
        <taxon>Hyphomicrobiales</taxon>
        <taxon>Xanthobacteraceae</taxon>
        <taxon>Azorhizobium</taxon>
    </lineage>
</organism>
<dbReference type="SUPFAM" id="SSF69118">
    <property type="entry name" value="AhpD-like"/>
    <property type="match status" value="1"/>
</dbReference>
<dbReference type="EMBL" id="AP009384">
    <property type="protein sequence ID" value="BAF89768.1"/>
    <property type="molecule type" value="Genomic_DNA"/>
</dbReference>
<reference evidence="2" key="2">
    <citation type="submission" date="2007-04" db="EMBL/GenBank/DDBJ databases">
        <title>Complete genome sequence of the nitrogen-fixing bacterium Azorhizobium caulinodans ORS571.</title>
        <authorList>
            <person name="Lee K.B."/>
            <person name="Backer P.D."/>
            <person name="Aono T."/>
            <person name="Liu C.T."/>
            <person name="Suzuki S."/>
            <person name="Suzuki T."/>
            <person name="Kaneko T."/>
            <person name="Yamada M."/>
            <person name="Tabata S."/>
            <person name="Kupfer D.M."/>
            <person name="Najar F.Z."/>
            <person name="Wiley G.B."/>
            <person name="Roe B."/>
            <person name="Binnewies T."/>
            <person name="Ussery D."/>
            <person name="Vereecke D."/>
            <person name="Gevers D."/>
            <person name="Holsters M."/>
            <person name="Oyaizu H."/>
        </authorList>
    </citation>
    <scope>NUCLEOTIDE SEQUENCE [LARGE SCALE GENOMIC DNA]</scope>
    <source>
        <strain evidence="2">ATCC 43989 / DSM 5975 / JCM 20966 / LMG 6465 / NBRC 14845 / NCIMB 13405 / ORS 571</strain>
    </source>
</reference>
<dbReference type="eggNOG" id="COG4950">
    <property type="taxonomic scope" value="Bacteria"/>
</dbReference>
<proteinExistence type="predicted"/>
<sequence>MDHVIERLAGVRPGSPLAAALAERAQIMGLSQASHDAVLIPRAPGGLSHGERAALAVRMARALADEALAAHYQGLLSQAGEMPELTRVAAGQAGPFAPRLGAIVRHVDMLTLAPREATRGDVETLTAAGIAEADVVRLAELAAFVNYQARVIAGLRLLGGTA</sequence>
<gene>
    <name evidence="1" type="ordered locus">AZC_3770</name>
</gene>
<reference evidence="1 2" key="4">
    <citation type="journal article" date="2009" name="Appl. Environ. Microbiol.">
        <title>Comparative genome-wide transcriptional profiling of Azorhizobium caulinodans ORS571 grown under free-living and symbiotic conditions.</title>
        <authorList>
            <person name="Tsukada S."/>
            <person name="Aono T."/>
            <person name="Akiba N."/>
            <person name="Lee KB."/>
            <person name="Liu CT."/>
            <person name="Toyazaki H."/>
            <person name="Oyaizu H."/>
        </authorList>
    </citation>
    <scope>NUCLEOTIDE SEQUENCE [LARGE SCALE GENOMIC DNA]</scope>
    <source>
        <strain evidence="2">ATCC 43989 / DSM 5975 / JCM 20966 / LMG 6465 / NBRC 14845 / NCIMB 13405 / ORS 571</strain>
    </source>
</reference>
<dbReference type="InterPro" id="IPR029032">
    <property type="entry name" value="AhpD-like"/>
</dbReference>
<accession>A8INN1</accession>
<dbReference type="AlphaFoldDB" id="A8INN1"/>
<dbReference type="STRING" id="438753.AZC_3770"/>